<dbReference type="Gene3D" id="3.30.560.10">
    <property type="entry name" value="Glucose Oxidase, domain 3"/>
    <property type="match status" value="1"/>
</dbReference>
<dbReference type="GeneID" id="28739632"/>
<dbReference type="GO" id="GO:0050660">
    <property type="term" value="F:flavin adenine dinucleotide binding"/>
    <property type="evidence" value="ECO:0007669"/>
    <property type="project" value="InterPro"/>
</dbReference>
<dbReference type="InterPro" id="IPR007867">
    <property type="entry name" value="GMC_OxRtase_C"/>
</dbReference>
<dbReference type="InterPro" id="IPR012132">
    <property type="entry name" value="GMC_OxRdtase"/>
</dbReference>
<gene>
    <name evidence="9" type="ORF">AB675_7388</name>
</gene>
<feature type="domain" description="Glucose-methanol-choline oxidoreductase N-terminal" evidence="7">
    <location>
        <begin position="13"/>
        <end position="290"/>
    </location>
</feature>
<dbReference type="PANTHER" id="PTHR11552">
    <property type="entry name" value="GLUCOSE-METHANOL-CHOLINE GMC OXIDOREDUCTASE"/>
    <property type="match status" value="1"/>
</dbReference>
<keyword evidence="4 6" id="KW-0274">FAD</keyword>
<accession>A0A0N1H1C9</accession>
<dbReference type="InterPro" id="IPR036188">
    <property type="entry name" value="FAD/NAD-bd_sf"/>
</dbReference>
<dbReference type="Gene3D" id="3.50.50.60">
    <property type="entry name" value="FAD/NAD(P)-binding domain"/>
    <property type="match status" value="1"/>
</dbReference>
<proteinExistence type="inferred from homology"/>
<organism evidence="9 10">
    <name type="scientific">Cyphellophora attinorum</name>
    <dbReference type="NCBI Taxonomy" id="1664694"/>
    <lineage>
        <taxon>Eukaryota</taxon>
        <taxon>Fungi</taxon>
        <taxon>Dikarya</taxon>
        <taxon>Ascomycota</taxon>
        <taxon>Pezizomycotina</taxon>
        <taxon>Eurotiomycetes</taxon>
        <taxon>Chaetothyriomycetidae</taxon>
        <taxon>Chaetothyriales</taxon>
        <taxon>Cyphellophoraceae</taxon>
        <taxon>Cyphellophora</taxon>
    </lineage>
</organism>
<dbReference type="EMBL" id="LFJN01000057">
    <property type="protein sequence ID" value="KPI34524.1"/>
    <property type="molecule type" value="Genomic_DNA"/>
</dbReference>
<dbReference type="Proteomes" id="UP000038010">
    <property type="component" value="Unassembled WGS sequence"/>
</dbReference>
<dbReference type="PIRSF" id="PIRSF000137">
    <property type="entry name" value="Alcohol_oxidase"/>
    <property type="match status" value="1"/>
</dbReference>
<dbReference type="SUPFAM" id="SSF51905">
    <property type="entry name" value="FAD/NAD(P)-binding domain"/>
    <property type="match status" value="1"/>
</dbReference>
<evidence type="ECO:0000313" key="9">
    <source>
        <dbReference type="EMBL" id="KPI34524.1"/>
    </source>
</evidence>
<comment type="caution">
    <text evidence="9">The sequence shown here is derived from an EMBL/GenBank/DDBJ whole genome shotgun (WGS) entry which is preliminary data.</text>
</comment>
<keyword evidence="10" id="KW-1185">Reference proteome</keyword>
<evidence type="ECO:0000259" key="8">
    <source>
        <dbReference type="Pfam" id="PF05199"/>
    </source>
</evidence>
<feature type="binding site" evidence="6">
    <location>
        <position position="210"/>
    </location>
    <ligand>
        <name>FAD</name>
        <dbReference type="ChEBI" id="CHEBI:57692"/>
    </ligand>
</feature>
<dbReference type="Pfam" id="PF00732">
    <property type="entry name" value="GMC_oxred_N"/>
    <property type="match status" value="1"/>
</dbReference>
<dbReference type="AlphaFoldDB" id="A0A0N1H1C9"/>
<evidence type="ECO:0000256" key="1">
    <source>
        <dbReference type="ARBA" id="ARBA00001974"/>
    </source>
</evidence>
<feature type="domain" description="Glucose-methanol-choline oxidoreductase C-terminal" evidence="8">
    <location>
        <begin position="405"/>
        <end position="541"/>
    </location>
</feature>
<dbReference type="PANTHER" id="PTHR11552:SF201">
    <property type="entry name" value="GLUCOSE-METHANOL-CHOLINE OXIDOREDUCTASE N-TERMINAL DOMAIN-CONTAINING PROTEIN"/>
    <property type="match status" value="1"/>
</dbReference>
<keyword evidence="3" id="KW-0285">Flavoprotein</keyword>
<evidence type="ECO:0000256" key="4">
    <source>
        <dbReference type="ARBA" id="ARBA00022827"/>
    </source>
</evidence>
<dbReference type="GO" id="GO:0016614">
    <property type="term" value="F:oxidoreductase activity, acting on CH-OH group of donors"/>
    <property type="evidence" value="ECO:0007669"/>
    <property type="project" value="InterPro"/>
</dbReference>
<dbReference type="InterPro" id="IPR000172">
    <property type="entry name" value="GMC_OxRdtase_N"/>
</dbReference>
<evidence type="ECO:0000256" key="3">
    <source>
        <dbReference type="ARBA" id="ARBA00022630"/>
    </source>
</evidence>
<dbReference type="Pfam" id="PF05199">
    <property type="entry name" value="GMC_oxred_C"/>
    <property type="match status" value="1"/>
</dbReference>
<protein>
    <submittedName>
        <fullName evidence="9">Versicolorin B synthase</fullName>
    </submittedName>
</protein>
<evidence type="ECO:0000313" key="10">
    <source>
        <dbReference type="Proteomes" id="UP000038010"/>
    </source>
</evidence>
<dbReference type="SUPFAM" id="SSF54373">
    <property type="entry name" value="FAD-linked reductases, C-terminal domain"/>
    <property type="match status" value="1"/>
</dbReference>
<reference evidence="9 10" key="1">
    <citation type="submission" date="2015-06" db="EMBL/GenBank/DDBJ databases">
        <title>Draft genome of the ant-associated black yeast Phialophora attae CBS 131958.</title>
        <authorList>
            <person name="Moreno L.F."/>
            <person name="Stielow B.J."/>
            <person name="de Hoog S."/>
            <person name="Vicente V.A."/>
            <person name="Weiss V.A."/>
            <person name="de Vries M."/>
            <person name="Cruz L.M."/>
            <person name="Souza E.M."/>
        </authorList>
    </citation>
    <scope>NUCLEOTIDE SEQUENCE [LARGE SCALE GENOMIC DNA]</scope>
    <source>
        <strain evidence="9 10">CBS 131958</strain>
    </source>
</reference>
<evidence type="ECO:0000256" key="5">
    <source>
        <dbReference type="ARBA" id="ARBA00023002"/>
    </source>
</evidence>
<evidence type="ECO:0000256" key="6">
    <source>
        <dbReference type="PIRSR" id="PIRSR000137-2"/>
    </source>
</evidence>
<name>A0A0N1H1C9_9EURO</name>
<keyword evidence="5" id="KW-0560">Oxidoreductase</keyword>
<evidence type="ECO:0000256" key="2">
    <source>
        <dbReference type="ARBA" id="ARBA00010790"/>
    </source>
</evidence>
<comment type="similarity">
    <text evidence="2">Belongs to the GMC oxidoreductase family.</text>
</comment>
<comment type="cofactor">
    <cofactor evidence="1 6">
        <name>FAD</name>
        <dbReference type="ChEBI" id="CHEBI:57692"/>
    </cofactor>
</comment>
<evidence type="ECO:0000259" key="7">
    <source>
        <dbReference type="Pfam" id="PF00732"/>
    </source>
</evidence>
<dbReference type="OrthoDB" id="4106705at2759"/>
<sequence length="554" mass="61288">MNLDEALPRSPQYDVIIVGGGTAGCVLAARLSIRAPSLKLLLLEAGPNNNEDSLVRTPLPSRRMFGNPNYDWCLRSVPQKGLNGRTIEQTRGKMLGGSSAINSHSLVYPNREMHDAWASLIGDDRWGWSGIEPYYRKFQHIIGDGGSTQHDGPIQASFPRELNQVQLAWNSNGRIDYHERYQWQWGAKSCCDAYLRLAGSNLTIETAAHVEKVVTRNEGSDVIAEGVFYRRDEKRVFAKATREVILCAGVFGSPQILELSGIGQRDILEAANIQPVLELAGVGENLQDHLNYGPSVEVRPEVETLDSRRYEPSVVADHQRQYDTTRGGVLAEGAAYSFAYWPLQLFNDEHEEQLLRSAVAAHKATHPASPHNQYIYDSLLSPEAASATVFMTRMARYAPDLVADDGNTHTRSAVPGDPPLIDPRYLSDDLDVEVLARHVVQLEKLLQLSSFRDVVLPDGRRFPRTFSKPEQSSEDVKEAIREHGATNYHPCGTCAMLPADAGGVVGSSLRVYGTRNLRVCDASIFPIIPRGNILSTVYAVAEKAVDMILDEWSA</sequence>
<dbReference type="VEuPathDB" id="FungiDB:AB675_7388"/>
<dbReference type="RefSeq" id="XP_017994487.1">
    <property type="nucleotide sequence ID" value="XM_018147752.1"/>
</dbReference>
<dbReference type="STRING" id="1664694.A0A0N1H1C9"/>